<dbReference type="InterPro" id="IPR010432">
    <property type="entry name" value="RDD"/>
</dbReference>
<keyword evidence="2 5" id="KW-0812">Transmembrane</keyword>
<protein>
    <submittedName>
        <fullName evidence="7">Pentapeptide repeat family protein</fullName>
    </submittedName>
</protein>
<gene>
    <name evidence="7" type="ORF">AVDCRST_MAG92-3253</name>
</gene>
<feature type="domain" description="RDD" evidence="6">
    <location>
        <begin position="27"/>
        <end position="212"/>
    </location>
</feature>
<comment type="subcellular location">
    <subcellularLocation>
        <location evidence="1">Membrane</location>
        <topology evidence="1">Multi-pass membrane protein</topology>
    </subcellularLocation>
</comment>
<dbReference type="GO" id="GO:0016020">
    <property type="term" value="C:membrane"/>
    <property type="evidence" value="ECO:0007669"/>
    <property type="project" value="UniProtKB-SubCell"/>
</dbReference>
<accession>A0A6J4JDR4</accession>
<dbReference type="EMBL" id="CADCTM010000544">
    <property type="protein sequence ID" value="CAA9276364.1"/>
    <property type="molecule type" value="Genomic_DNA"/>
</dbReference>
<dbReference type="Gene3D" id="2.160.20.80">
    <property type="entry name" value="E3 ubiquitin-protein ligase SopA"/>
    <property type="match status" value="2"/>
</dbReference>
<keyword evidence="3 5" id="KW-1133">Transmembrane helix</keyword>
<evidence type="ECO:0000259" key="6">
    <source>
        <dbReference type="Pfam" id="PF06271"/>
    </source>
</evidence>
<dbReference type="PANTHER" id="PTHR14136">
    <property type="entry name" value="BTB_POZ DOMAIN-CONTAINING PROTEIN KCTD9"/>
    <property type="match status" value="1"/>
</dbReference>
<feature type="transmembrane region" description="Helical" evidence="5">
    <location>
        <begin position="98"/>
        <end position="119"/>
    </location>
</feature>
<dbReference type="AlphaFoldDB" id="A0A6J4JDR4"/>
<evidence type="ECO:0000256" key="4">
    <source>
        <dbReference type="ARBA" id="ARBA00023136"/>
    </source>
</evidence>
<name>A0A6J4JDR4_9CYAN</name>
<proteinExistence type="predicted"/>
<evidence type="ECO:0000256" key="2">
    <source>
        <dbReference type="ARBA" id="ARBA00022692"/>
    </source>
</evidence>
<feature type="transmembrane region" description="Helical" evidence="5">
    <location>
        <begin position="179"/>
        <end position="199"/>
    </location>
</feature>
<feature type="transmembrane region" description="Helical" evidence="5">
    <location>
        <begin position="294"/>
        <end position="318"/>
    </location>
</feature>
<sequence length="746" mass="80985">MASPTIKTGKNREGSRSFPLRLRLNLPLVTRRCAAVVLEVSFLAASALIPYSIGLYAKEQSTAQSVPLNPVLSSTEEAIAKTLAYPLRDPANRQVAPLTNLFWCGALVMPLVLTSWQLYLLGKTGKTTPKAWFGVKVVTAYGEPPGLIRAAFREGVGRWGLPGGTAYLLWRYTGAFPDFGILLGLTGLLLLAECGSSLFNSRRRTLHDKLAGTYVLDGVRSFSPHLDQSGYSVRHNQSVTLEVESDWHPPDENGWMGQKHDATPHRSVTTIVITPKHPQRPLNLWFWMRRHPGLTLLIIVVGSMASILGTFVGTQIYIQSQANRREFKKQDNQVFLALVKQIGAFGPSAIDERKGAILALARLDDPRTVPFLVDLLAQEKNSTLMDTLQQGLVSNGTKALPPLQRLNQSLKNDQETLRRRSTPGEQQVVALRQRATNRAIAKILTIYTTQLHNADLSRTNLGQVTTGAAPFTLVLETLDLSGINFRSANLVGASLRGSRFYGSGEDGRLGTFDDWTTDFSGADLREADLTGATLNNVLMNQTNLVRAKLNRADLANSFLSGANLSSVQLIGANLRQANLENASLTGADLGEANLTSSNLHRARLGQVKAVGSDFSFADLSGSNWQGSDLSGANLKKANLQDADLSSTRLVGANLRNAQLQNAKLRNSNLSSADLRGANLAGTDFRGVIFVTATPGSSNQFIESPLPNASAARLKGVNFTKAKNLDPKQIKFICTYGGRHPQCPEGK</sequence>
<dbReference type="SUPFAM" id="SSF141571">
    <property type="entry name" value="Pentapeptide repeat-like"/>
    <property type="match status" value="1"/>
</dbReference>
<reference evidence="7" key="1">
    <citation type="submission" date="2020-02" db="EMBL/GenBank/DDBJ databases">
        <authorList>
            <person name="Meier V. D."/>
        </authorList>
    </citation>
    <scope>NUCLEOTIDE SEQUENCE</scope>
    <source>
        <strain evidence="7">AVDCRST_MAG92</strain>
    </source>
</reference>
<dbReference type="InterPro" id="IPR001646">
    <property type="entry name" value="5peptide_repeat"/>
</dbReference>
<evidence type="ECO:0000256" key="3">
    <source>
        <dbReference type="ARBA" id="ARBA00022989"/>
    </source>
</evidence>
<organism evidence="7">
    <name type="scientific">uncultured Coleofasciculus sp</name>
    <dbReference type="NCBI Taxonomy" id="1267456"/>
    <lineage>
        <taxon>Bacteria</taxon>
        <taxon>Bacillati</taxon>
        <taxon>Cyanobacteriota</taxon>
        <taxon>Cyanophyceae</taxon>
        <taxon>Coleofasciculales</taxon>
        <taxon>Coleofasciculaceae</taxon>
        <taxon>Coleofasciculus</taxon>
        <taxon>environmental samples</taxon>
    </lineage>
</organism>
<dbReference type="InterPro" id="IPR051082">
    <property type="entry name" value="Pentapeptide-BTB/POZ_domain"/>
</dbReference>
<evidence type="ECO:0000256" key="1">
    <source>
        <dbReference type="ARBA" id="ARBA00004141"/>
    </source>
</evidence>
<evidence type="ECO:0000313" key="7">
    <source>
        <dbReference type="EMBL" id="CAA9276364.1"/>
    </source>
</evidence>
<dbReference type="Pfam" id="PF06271">
    <property type="entry name" value="RDD"/>
    <property type="match status" value="1"/>
</dbReference>
<keyword evidence="4 5" id="KW-0472">Membrane</keyword>
<dbReference type="Pfam" id="PF00805">
    <property type="entry name" value="Pentapeptide"/>
    <property type="match status" value="5"/>
</dbReference>
<dbReference type="PANTHER" id="PTHR14136:SF17">
    <property type="entry name" value="BTB_POZ DOMAIN-CONTAINING PROTEIN KCTD9"/>
    <property type="match status" value="1"/>
</dbReference>
<evidence type="ECO:0000256" key="5">
    <source>
        <dbReference type="SAM" id="Phobius"/>
    </source>
</evidence>